<proteinExistence type="predicted"/>
<reference evidence="1 2" key="1">
    <citation type="submission" date="2019-11" db="EMBL/GenBank/DDBJ databases">
        <authorList>
            <person name="Dong K."/>
        </authorList>
    </citation>
    <scope>NUCLEOTIDE SEQUENCE [LARGE SCALE GENOMIC DNA]</scope>
    <source>
        <strain evidence="1 2">NBRC 112902</strain>
    </source>
</reference>
<name>A0A844HJF1_9RHOB</name>
<dbReference type="RefSeq" id="WP_155039073.1">
    <property type="nucleotide sequence ID" value="NZ_JBHGCD010000002.1"/>
</dbReference>
<gene>
    <name evidence="1" type="ORF">GL300_08025</name>
</gene>
<dbReference type="Proteomes" id="UP000449846">
    <property type="component" value="Unassembled WGS sequence"/>
</dbReference>
<dbReference type="EMBL" id="WMIG01000002">
    <property type="protein sequence ID" value="MTH59159.1"/>
    <property type="molecule type" value="Genomic_DNA"/>
</dbReference>
<dbReference type="AlphaFoldDB" id="A0A844HJF1"/>
<accession>A0A844HJF1</accession>
<organism evidence="1 2">
    <name type="scientific">Paracoccus litorisediminis</name>
    <dbReference type="NCBI Taxonomy" id="2006130"/>
    <lineage>
        <taxon>Bacteria</taxon>
        <taxon>Pseudomonadati</taxon>
        <taxon>Pseudomonadota</taxon>
        <taxon>Alphaproteobacteria</taxon>
        <taxon>Rhodobacterales</taxon>
        <taxon>Paracoccaceae</taxon>
        <taxon>Paracoccus</taxon>
    </lineage>
</organism>
<comment type="caution">
    <text evidence="1">The sequence shown here is derived from an EMBL/GenBank/DDBJ whole genome shotgun (WGS) entry which is preliminary data.</text>
</comment>
<sequence length="260" mass="28423">MPGKFALSIVSRMPGFLRSPVIKLLRRRLGPEYQLNAADFQGLRVLILGPARTVGEDLACLDPARFDVFVRLNNGLDMPIPALGQAARRCDVLFHSLTSDTRPVTAAALEAAGVQVLVHRTPTKGAFLHTLIAARCFPRQALRHIPWERYRDLQRELGGASPTSGLICADFFLRAPVQELAIVGFTFFTTCYNVGYEAELGTDDEARQRVAGIGHHDPAREALLLADLVDAARGRGCQVVLGEQVEAAMARLRAEVDVGR</sequence>
<evidence type="ECO:0000313" key="1">
    <source>
        <dbReference type="EMBL" id="MTH59159.1"/>
    </source>
</evidence>
<keyword evidence="2" id="KW-1185">Reference proteome</keyword>
<evidence type="ECO:0000313" key="2">
    <source>
        <dbReference type="Proteomes" id="UP000449846"/>
    </source>
</evidence>
<protein>
    <submittedName>
        <fullName evidence="1">Uncharacterized protein</fullName>
    </submittedName>
</protein>
<dbReference type="OrthoDB" id="7769014at2"/>